<comment type="caution">
    <text evidence="1">The sequence shown here is derived from an EMBL/GenBank/DDBJ whole genome shotgun (WGS) entry which is preliminary data.</text>
</comment>
<dbReference type="Proteomes" id="UP000494265">
    <property type="component" value="Unassembled WGS sequence"/>
</dbReference>
<evidence type="ECO:0000313" key="1">
    <source>
        <dbReference type="EMBL" id="GET05354.1"/>
    </source>
</evidence>
<reference evidence="1" key="1">
    <citation type="submission" date="2019-10" db="EMBL/GenBank/DDBJ databases">
        <title>Lactobacillus agilis SY212 Whole Genome Sequencing Project.</title>
        <authorList>
            <person name="Suzuki S."/>
            <person name="Endo A."/>
            <person name="Maeno S."/>
            <person name="Shiwa Y."/>
            <person name="Matsutani M."/>
            <person name="Kajikawa A."/>
        </authorList>
    </citation>
    <scope>NUCLEOTIDE SEQUENCE</scope>
    <source>
        <strain evidence="1">SY212</strain>
    </source>
</reference>
<proteinExistence type="predicted"/>
<sequence length="123" mass="14135">MAEDSKPVVFLPVDKQANVMRNTARSSQHPCYARDNFVDILYHEILIDVGKIAANDEHTAWIPMSYIKDKLLATNPLMTVITIHHTREKIIEKLKDDGFKVYQDDGDGIIPISWYEEDYGVQD</sequence>
<gene>
    <name evidence="1" type="ORF">SY212_03840</name>
</gene>
<dbReference type="EMBL" id="BLAM01000054">
    <property type="protein sequence ID" value="GET05354.1"/>
    <property type="molecule type" value="Genomic_DNA"/>
</dbReference>
<dbReference type="AlphaFoldDB" id="A0A6F9XJB6"/>
<dbReference type="RefSeq" id="WP_172584200.1">
    <property type="nucleotide sequence ID" value="NZ_BLAM01000054.1"/>
</dbReference>
<accession>A0A6F9XJB6</accession>
<protein>
    <submittedName>
        <fullName evidence="1">Uncharacterized protein</fullName>
    </submittedName>
</protein>
<name>A0A6F9XJB6_9LACO</name>
<organism evidence="1">
    <name type="scientific">Ligilactobacillus agilis</name>
    <dbReference type="NCBI Taxonomy" id="1601"/>
    <lineage>
        <taxon>Bacteria</taxon>
        <taxon>Bacillati</taxon>
        <taxon>Bacillota</taxon>
        <taxon>Bacilli</taxon>
        <taxon>Lactobacillales</taxon>
        <taxon>Lactobacillaceae</taxon>
        <taxon>Ligilactobacillus</taxon>
    </lineage>
</organism>